<name>A0A502EL66_9FLAO</name>
<evidence type="ECO:0000313" key="1">
    <source>
        <dbReference type="EMBL" id="TPG38458.1"/>
    </source>
</evidence>
<reference evidence="1 2" key="1">
    <citation type="journal article" date="2019" name="Environ. Microbiol.">
        <title>Species interactions and distinct microbial communities in high Arctic permafrost affected cryosols are associated with the CH4 and CO2 gas fluxes.</title>
        <authorList>
            <person name="Altshuler I."/>
            <person name="Hamel J."/>
            <person name="Turney S."/>
            <person name="Magnuson E."/>
            <person name="Levesque R."/>
            <person name="Greer C."/>
            <person name="Whyte L.G."/>
        </authorList>
    </citation>
    <scope>NUCLEOTIDE SEQUENCE [LARGE SCALE GENOMIC DNA]</scope>
    <source>
        <strain evidence="1 2">42</strain>
    </source>
</reference>
<dbReference type="Proteomes" id="UP000319700">
    <property type="component" value="Unassembled WGS sequence"/>
</dbReference>
<comment type="caution">
    <text evidence="1">The sequence shown here is derived from an EMBL/GenBank/DDBJ whole genome shotgun (WGS) entry which is preliminary data.</text>
</comment>
<gene>
    <name evidence="1" type="ORF">EAH81_16185</name>
</gene>
<dbReference type="OrthoDB" id="1339266at2"/>
<dbReference type="PROSITE" id="PS51257">
    <property type="entry name" value="PROKAR_LIPOPROTEIN"/>
    <property type="match status" value="1"/>
</dbReference>
<evidence type="ECO:0000313" key="2">
    <source>
        <dbReference type="Proteomes" id="UP000319700"/>
    </source>
</evidence>
<protein>
    <submittedName>
        <fullName evidence="1">Uncharacterized protein</fullName>
    </submittedName>
</protein>
<dbReference type="EMBL" id="RCZH01000010">
    <property type="protein sequence ID" value="TPG38458.1"/>
    <property type="molecule type" value="Genomic_DNA"/>
</dbReference>
<organism evidence="1 2">
    <name type="scientific">Flavobacterium pectinovorum</name>
    <dbReference type="NCBI Taxonomy" id="29533"/>
    <lineage>
        <taxon>Bacteria</taxon>
        <taxon>Pseudomonadati</taxon>
        <taxon>Bacteroidota</taxon>
        <taxon>Flavobacteriia</taxon>
        <taxon>Flavobacteriales</taxon>
        <taxon>Flavobacteriaceae</taxon>
        <taxon>Flavobacterium</taxon>
    </lineage>
</organism>
<keyword evidence="2" id="KW-1185">Reference proteome</keyword>
<dbReference type="RefSeq" id="WP_140508868.1">
    <property type="nucleotide sequence ID" value="NZ_RCZH01000010.1"/>
</dbReference>
<accession>A0A502EL66</accession>
<proteinExistence type="predicted"/>
<sequence length="192" mass="22679">MKYIYYFTIISLLLISCESPNPIEVKQLESLGIVKISPILKGSLEKDSVIISIPTEFEIKINSPFRYLTWHFIGDKKNLWDDAFDYQIYEATPLSQLDIYEVFSKKTFRVIKKERKIFISKKAALTLLKKYNNDKYFENLELGETIKLTSYDKFKKGNKVIIEHLKRSNDSINFRVMKGDGSFYYLQKKIVW</sequence>
<dbReference type="AlphaFoldDB" id="A0A502EL66"/>